<dbReference type="Proteomes" id="UP000184066">
    <property type="component" value="Unassembled WGS sequence"/>
</dbReference>
<gene>
    <name evidence="2" type="ORF">SAMN05216200_11231</name>
</gene>
<accession>A0A1M7TZU5</accession>
<dbReference type="Pfam" id="PF09356">
    <property type="entry name" value="Phage_BR0599"/>
    <property type="match status" value="1"/>
</dbReference>
<dbReference type="RefSeq" id="WP_072748334.1">
    <property type="nucleotide sequence ID" value="NZ_FOHL01000011.1"/>
</dbReference>
<dbReference type="NCBIfam" id="TIGR02218">
    <property type="entry name" value="phg_TIGR02218"/>
    <property type="match status" value="1"/>
</dbReference>
<evidence type="ECO:0000313" key="3">
    <source>
        <dbReference type="Proteomes" id="UP000184066"/>
    </source>
</evidence>
<dbReference type="InterPro" id="IPR011928">
    <property type="entry name" value="Phage_phiJL001_Gp84"/>
</dbReference>
<dbReference type="STRING" id="1189325.SAMN04488119_11132"/>
<dbReference type="Pfam" id="PF09931">
    <property type="entry name" value="Phage_phiJL001_Gp84_N"/>
    <property type="match status" value="1"/>
</dbReference>
<dbReference type="InterPro" id="IPR018964">
    <property type="entry name" value="Phage_phiJL001_Gp84_C"/>
</dbReference>
<proteinExistence type="predicted"/>
<organism evidence="2 3">
    <name type="scientific">Oceanicella actignis</name>
    <dbReference type="NCBI Taxonomy" id="1189325"/>
    <lineage>
        <taxon>Bacteria</taxon>
        <taxon>Pseudomonadati</taxon>
        <taxon>Pseudomonadota</taxon>
        <taxon>Alphaproteobacteria</taxon>
        <taxon>Rhodobacterales</taxon>
        <taxon>Paracoccaceae</taxon>
        <taxon>Oceanicella</taxon>
    </lineage>
</organism>
<evidence type="ECO:0000259" key="1">
    <source>
        <dbReference type="Pfam" id="PF09356"/>
    </source>
</evidence>
<dbReference type="EMBL" id="FRDL01000012">
    <property type="protein sequence ID" value="SHN76249.1"/>
    <property type="molecule type" value="Genomic_DNA"/>
</dbReference>
<dbReference type="OrthoDB" id="1633386at2"/>
<protein>
    <recommendedName>
        <fullName evidence="1">Bacteriophage phiJL001 Gp84 C-terminal domain-containing protein</fullName>
    </recommendedName>
</protein>
<evidence type="ECO:0000313" key="2">
    <source>
        <dbReference type="EMBL" id="SHN76249.1"/>
    </source>
</evidence>
<reference evidence="2 3" key="1">
    <citation type="submission" date="2016-12" db="EMBL/GenBank/DDBJ databases">
        <authorList>
            <person name="Song W.-J."/>
            <person name="Kurnit D.M."/>
        </authorList>
    </citation>
    <scope>NUCLEOTIDE SEQUENCE [LARGE SCALE GENOMIC DNA]</scope>
    <source>
        <strain evidence="2 3">CGMCC 1.10808</strain>
    </source>
</reference>
<name>A0A1M7TZU5_9RHOB</name>
<keyword evidence="3" id="KW-1185">Reference proteome</keyword>
<feature type="domain" description="Bacteriophage phiJL001 Gp84 C-terminal" evidence="1">
    <location>
        <begin position="194"/>
        <end position="276"/>
    </location>
</feature>
<dbReference type="AlphaFoldDB" id="A0A1M7TZU5"/>
<sequence length="295" mass="31870">MRELTPAIDAALESGVTTLCRCWAIERRDGVVLGFTDHDLPLSFEGIDFAPETGFTRTELERSLGLSVDNMEATGALRSDAITEEDIALGLYDGARVTQWLVDWTAPENRMVAFAGRVGEIRRGAQAFEVEFTGLSDALNRPMGRVYLRSCDAELGDARCGVTLTAAAGSVLAVLDGRRLRVAGFEDAEAHPEGWYALGRLVWRTGANAGRTESVLGFARRSGGVEIELWKAPAAAPSAGDAFDLYPGCDKSAATCRDKFANLTRFRGFPHMPGEDWAAGYPGSEEDHDGGSLFR</sequence>